<dbReference type="Pfam" id="PF01035">
    <property type="entry name" value="DNA_binding_1"/>
    <property type="match status" value="1"/>
</dbReference>
<evidence type="ECO:0000256" key="1">
    <source>
        <dbReference type="ARBA" id="ARBA00022763"/>
    </source>
</evidence>
<dbReference type="GO" id="GO:0003824">
    <property type="term" value="F:catalytic activity"/>
    <property type="evidence" value="ECO:0007669"/>
    <property type="project" value="InterPro"/>
</dbReference>
<evidence type="ECO:0000259" key="2">
    <source>
        <dbReference type="Pfam" id="PF01035"/>
    </source>
</evidence>
<reference evidence="3 4" key="1">
    <citation type="submission" date="2018-05" db="EMBL/GenBank/DDBJ databases">
        <title>Genomic Encyclopedia of Type Strains, Phase IV (KMG-IV): sequencing the most valuable type-strain genomes for metagenomic binning, comparative biology and taxonomic classification.</title>
        <authorList>
            <person name="Goeker M."/>
        </authorList>
    </citation>
    <scope>NUCLEOTIDE SEQUENCE [LARGE SCALE GENOMIC DNA]</scope>
    <source>
        <strain evidence="3 4">DSM 28556</strain>
    </source>
</reference>
<dbReference type="InterPro" id="IPR036388">
    <property type="entry name" value="WH-like_DNA-bd_sf"/>
</dbReference>
<gene>
    <name evidence="3" type="ORF">DFR56_106155</name>
</gene>
<accession>A0A2V3W4A5</accession>
<dbReference type="InterPro" id="IPR014048">
    <property type="entry name" value="MethylDNA_cys_MeTrfase_DNA-bd"/>
</dbReference>
<feature type="domain" description="Methylated-DNA-[protein]-cysteine S-methyltransferase DNA binding" evidence="2">
    <location>
        <begin position="5"/>
        <end position="80"/>
    </location>
</feature>
<proteinExistence type="predicted"/>
<evidence type="ECO:0000313" key="4">
    <source>
        <dbReference type="Proteomes" id="UP000247978"/>
    </source>
</evidence>
<dbReference type="CDD" id="cd06445">
    <property type="entry name" value="ATase"/>
    <property type="match status" value="1"/>
</dbReference>
<name>A0A2V3W4A5_9BACI</name>
<comment type="caution">
    <text evidence="3">The sequence shown here is derived from an EMBL/GenBank/DDBJ whole genome shotgun (WGS) entry which is preliminary data.</text>
</comment>
<dbReference type="RefSeq" id="WP_110395314.1">
    <property type="nucleotide sequence ID" value="NZ_JBHUHB010000001.1"/>
</dbReference>
<dbReference type="OrthoDB" id="9789813at2"/>
<dbReference type="GO" id="GO:0006281">
    <property type="term" value="P:DNA repair"/>
    <property type="evidence" value="ECO:0007669"/>
    <property type="project" value="InterPro"/>
</dbReference>
<dbReference type="EMBL" id="QJJQ01000006">
    <property type="protein sequence ID" value="PXW87085.1"/>
    <property type="molecule type" value="Genomic_DNA"/>
</dbReference>
<dbReference type="Proteomes" id="UP000247978">
    <property type="component" value="Unassembled WGS sequence"/>
</dbReference>
<protein>
    <submittedName>
        <fullName evidence="3">O(6)-alkylguanine repair protein YbaZ</fullName>
    </submittedName>
</protein>
<dbReference type="SUPFAM" id="SSF46767">
    <property type="entry name" value="Methylated DNA-protein cysteine methyltransferase, C-terminal domain"/>
    <property type="match status" value="1"/>
</dbReference>
<dbReference type="Gene3D" id="1.10.10.10">
    <property type="entry name" value="Winged helix-like DNA-binding domain superfamily/Winged helix DNA-binding domain"/>
    <property type="match status" value="1"/>
</dbReference>
<dbReference type="InterPro" id="IPR036217">
    <property type="entry name" value="MethylDNA_cys_MeTrfase_DNAb"/>
</dbReference>
<dbReference type="PANTHER" id="PTHR42942:SF1">
    <property type="entry name" value="ALKYLTRANSFERASE-LIKE PROTEIN 1"/>
    <property type="match status" value="1"/>
</dbReference>
<keyword evidence="4" id="KW-1185">Reference proteome</keyword>
<sequence>MDVYTKRVIQMIQSIPPGRVMTYGGIAKAAGNPKGARQVSWLLHSMSQKYHLPWHRVINAQGRISLTGSEQQEMLEVEGVIFDENDRVDLHKYQWVPPDNFE</sequence>
<evidence type="ECO:0000313" key="3">
    <source>
        <dbReference type="EMBL" id="PXW87085.1"/>
    </source>
</evidence>
<dbReference type="PANTHER" id="PTHR42942">
    <property type="entry name" value="6-O-METHYLGUANINE DNA METHYLTRANSFERASE"/>
    <property type="match status" value="1"/>
</dbReference>
<organism evidence="3 4">
    <name type="scientific">Pseudogracilibacillus auburnensis</name>
    <dbReference type="NCBI Taxonomy" id="1494959"/>
    <lineage>
        <taxon>Bacteria</taxon>
        <taxon>Bacillati</taxon>
        <taxon>Bacillota</taxon>
        <taxon>Bacilli</taxon>
        <taxon>Bacillales</taxon>
        <taxon>Bacillaceae</taxon>
        <taxon>Pseudogracilibacillus</taxon>
    </lineage>
</organism>
<keyword evidence="1" id="KW-0227">DNA damage</keyword>
<dbReference type="AlphaFoldDB" id="A0A2V3W4A5"/>
<dbReference type="InterPro" id="IPR052520">
    <property type="entry name" value="ATL_DNA_repair"/>
</dbReference>